<sequence length="103" mass="12148">MRKIINKKVYDTETAEFVAEYHNGYFRRDFRYEYEGLYKSKKGQFFIHGIGGALSKYSESYGNGRTGIETIVLLTKEEALEWLSEHNKLEEIEKYFSDNIQEG</sequence>
<comment type="caution">
    <text evidence="1">The sequence shown here is derived from an EMBL/GenBank/DDBJ whole genome shotgun (WGS) entry which is preliminary data.</text>
</comment>
<protein>
    <submittedName>
        <fullName evidence="1">Uncharacterized protein</fullName>
    </submittedName>
</protein>
<proteinExistence type="predicted"/>
<dbReference type="EMBL" id="VUNQ01000020">
    <property type="protein sequence ID" value="MSU01855.1"/>
    <property type="molecule type" value="Genomic_DNA"/>
</dbReference>
<evidence type="ECO:0000313" key="2">
    <source>
        <dbReference type="Proteomes" id="UP000469523"/>
    </source>
</evidence>
<reference evidence="1 2" key="1">
    <citation type="submission" date="2019-09" db="EMBL/GenBank/DDBJ databases">
        <title>In-depth cultivation of the pig gut microbiome towards novel bacterial diversity and tailored functional studies.</title>
        <authorList>
            <person name="Wylensek D."/>
            <person name="Hitch T.C.A."/>
            <person name="Clavel T."/>
        </authorList>
    </citation>
    <scope>NUCLEOTIDE SEQUENCE [LARGE SCALE GENOMIC DNA]</scope>
    <source>
        <strain evidence="1 2">WCA3-693-APC-4?</strain>
    </source>
</reference>
<organism evidence="1 2">
    <name type="scientific">Tissierella pigra</name>
    <dbReference type="NCBI Taxonomy" id="2607614"/>
    <lineage>
        <taxon>Bacteria</taxon>
        <taxon>Bacillati</taxon>
        <taxon>Bacillota</taxon>
        <taxon>Tissierellia</taxon>
        <taxon>Tissierellales</taxon>
        <taxon>Tissierellaceae</taxon>
        <taxon>Tissierella</taxon>
    </lineage>
</organism>
<dbReference type="Proteomes" id="UP000469523">
    <property type="component" value="Unassembled WGS sequence"/>
</dbReference>
<name>A0A6N7XZD8_9FIRM</name>
<evidence type="ECO:0000313" key="1">
    <source>
        <dbReference type="EMBL" id="MSU01855.1"/>
    </source>
</evidence>
<dbReference type="AlphaFoldDB" id="A0A6N7XZD8"/>
<accession>A0A6N7XZD8</accession>
<dbReference type="RefSeq" id="WP_078025159.1">
    <property type="nucleotide sequence ID" value="NZ_JAHLPJ010000001.1"/>
</dbReference>
<keyword evidence="2" id="KW-1185">Reference proteome</keyword>
<gene>
    <name evidence="1" type="ORF">FYJ83_10285</name>
</gene>